<evidence type="ECO:0000313" key="4">
    <source>
        <dbReference type="Proteomes" id="UP000591371"/>
    </source>
</evidence>
<reference evidence="1 4" key="2">
    <citation type="submission" date="2019-03" db="EMBL/GenBank/DDBJ databases">
        <authorList>
            <consortium name="GenomeTrakr network: Whole genome sequencing for foodborne pathogen traceback"/>
        </authorList>
    </citation>
    <scope>NUCLEOTIDE SEQUENCE [LARGE SCALE GENOMIC DNA]</scope>
    <source>
        <strain evidence="1 4">PSU-1190</strain>
    </source>
</reference>
<dbReference type="EMBL" id="AASATZ010000035">
    <property type="protein sequence ID" value="EFA4420082.1"/>
    <property type="molecule type" value="Genomic_DNA"/>
</dbReference>
<accession>A0A2D0GFJ9</accession>
<reference evidence="2 3" key="1">
    <citation type="submission" date="2019-01" db="EMBL/GenBank/DDBJ databases">
        <title>Genomic analysis of febrile catheter-associated UTI E. coli isolates.</title>
        <authorList>
            <person name="Potter R."/>
            <person name="Zou Z."/>
            <person name="Henderson J."/>
            <person name="Dantas G."/>
        </authorList>
    </citation>
    <scope>NUCLEOTIDE SEQUENCE [LARGE SCALE GENOMIC DNA]</scope>
    <source>
        <strain evidence="2 3">49_rectal</strain>
    </source>
</reference>
<comment type="caution">
    <text evidence="1">The sequence shown here is derived from an EMBL/GenBank/DDBJ whole genome shotgun (WGS) entry which is preliminary data.</text>
</comment>
<dbReference type="Proteomes" id="UP000290652">
    <property type="component" value="Unassembled WGS sequence"/>
</dbReference>
<evidence type="ECO:0000313" key="2">
    <source>
        <dbReference type="EMBL" id="RXB21758.1"/>
    </source>
</evidence>
<organism evidence="1 4">
    <name type="scientific">Escherichia coli</name>
    <dbReference type="NCBI Taxonomy" id="562"/>
    <lineage>
        <taxon>Bacteria</taxon>
        <taxon>Pseudomonadati</taxon>
        <taxon>Pseudomonadota</taxon>
        <taxon>Gammaproteobacteria</taxon>
        <taxon>Enterobacterales</taxon>
        <taxon>Enterobacteriaceae</taxon>
        <taxon>Escherichia</taxon>
    </lineage>
</organism>
<evidence type="ECO:0000313" key="1">
    <source>
        <dbReference type="EMBL" id="EFA4420082.1"/>
    </source>
</evidence>
<dbReference type="AlphaFoldDB" id="A0A2D0GFJ9"/>
<proteinExistence type="predicted"/>
<protein>
    <submittedName>
        <fullName evidence="1">Uncharacterized protein</fullName>
    </submittedName>
</protein>
<sequence>MPRDCLIIPDCHRNSRWHGELKMTNKILILSASCINEFASDVPQSVFFSIDTSLAKRIRELAAYVKENDLYAAEFFFYDCHWSETLEEDIEVLMSQAAFIESDSSGQETMLRDVMPSCRTETTSIRVMKESFHLTAVPRHCGDDMMLNTPLIPLAELESNATVLITQQYS</sequence>
<name>A0A2D0GFJ9_ECOLX</name>
<dbReference type="Proteomes" id="UP000591371">
    <property type="component" value="Unassembled WGS sequence"/>
</dbReference>
<evidence type="ECO:0000313" key="3">
    <source>
        <dbReference type="Proteomes" id="UP000290652"/>
    </source>
</evidence>
<dbReference type="EMBL" id="SCIU01000077">
    <property type="protein sequence ID" value="RXB21758.1"/>
    <property type="molecule type" value="Genomic_DNA"/>
</dbReference>
<dbReference type="RefSeq" id="WP_011011061.1">
    <property type="nucleotide sequence ID" value="NC_023277.2"/>
</dbReference>
<gene>
    <name evidence="1" type="ORF">D3G36_19880</name>
    <name evidence="2" type="ORF">EPS97_22450</name>
</gene>